<dbReference type="InterPro" id="IPR021829">
    <property type="entry name" value="DUF3419"/>
</dbReference>
<evidence type="ECO:0008006" key="3">
    <source>
        <dbReference type="Google" id="ProtNLM"/>
    </source>
</evidence>
<keyword evidence="1" id="KW-0812">Transmembrane</keyword>
<dbReference type="Gene3D" id="3.40.50.150">
    <property type="entry name" value="Vaccinia Virus protein VP39"/>
    <property type="match status" value="1"/>
</dbReference>
<dbReference type="SUPFAM" id="SSF53335">
    <property type="entry name" value="S-adenosyl-L-methionine-dependent methyltransferases"/>
    <property type="match status" value="1"/>
</dbReference>
<dbReference type="Pfam" id="PF11899">
    <property type="entry name" value="DUF3419"/>
    <property type="match status" value="1"/>
</dbReference>
<dbReference type="Pfam" id="PF01209">
    <property type="entry name" value="Ubie_methyltran"/>
    <property type="match status" value="1"/>
</dbReference>
<dbReference type="PANTHER" id="PTHR47473:SF1">
    <property type="entry name" value="METHYLTRANSFERASE DOMAIN-CONTAINING PROTEIN"/>
    <property type="match status" value="1"/>
</dbReference>
<dbReference type="AlphaFoldDB" id="A0A7S3UIH0"/>
<organism evidence="2">
    <name type="scientific">Picocystis salinarum</name>
    <dbReference type="NCBI Taxonomy" id="88271"/>
    <lineage>
        <taxon>Eukaryota</taxon>
        <taxon>Viridiplantae</taxon>
        <taxon>Chlorophyta</taxon>
        <taxon>Picocystophyceae</taxon>
        <taxon>Picocystales</taxon>
        <taxon>Picocystaceae</taxon>
        <taxon>Picocystis</taxon>
    </lineage>
</organism>
<keyword evidence="1" id="KW-0472">Membrane</keyword>
<protein>
    <recommendedName>
        <fullName evidence="3">Methyltransferase domain-containing protein</fullName>
    </recommendedName>
</protein>
<dbReference type="PANTHER" id="PTHR47473">
    <property type="entry name" value="BTA1P"/>
    <property type="match status" value="1"/>
</dbReference>
<keyword evidence="1" id="KW-1133">Transmembrane helix</keyword>
<evidence type="ECO:0000256" key="1">
    <source>
        <dbReference type="SAM" id="Phobius"/>
    </source>
</evidence>
<proteinExistence type="predicted"/>
<feature type="transmembrane region" description="Helical" evidence="1">
    <location>
        <begin position="417"/>
        <end position="437"/>
    </location>
</feature>
<gene>
    <name evidence="2" type="ORF">PSAL00342_LOCUS7738</name>
</gene>
<evidence type="ECO:0000313" key="2">
    <source>
        <dbReference type="EMBL" id="CAE0613837.1"/>
    </source>
</evidence>
<dbReference type="EMBL" id="HBIS01009532">
    <property type="protein sequence ID" value="CAE0613837.1"/>
    <property type="molecule type" value="Transcribed_RNA"/>
</dbReference>
<feature type="transmembrane region" description="Helical" evidence="1">
    <location>
        <begin position="477"/>
        <end position="497"/>
    </location>
</feature>
<sequence length="674" mass="77520">MGKGSESTASWTQKQGVLSTLHRSSSQTFQGMVEDLSCLQAMWLKGPQQKHEDHKQRLDAFYEKQAHAYDRFREQFLWGRKLLLAACAKRLEHKTQGMIWVDIGGGTGENVLYMSQYMDLDRFKAVYIVDLCEPLCKVATKKIKEQGWTNVHVVQHDACKFDLEEGSADLITFSYSLSMIPAFHEAVDRSLAYLAEEGLFGIADFFVSSKYDNPCRQMNWGSRWFWRSIFDMDNIDIGPERRQYVETRLRRAYEYNGFGTIPYVPKTMKAPYFVWIGTKIAADSVELEAPKPKPVAFPPTFIYSVSWEDPQADRPILNVGPGDVVLTFTSGGCNSLHMIAQGAEKVYSVDINPAQSALLELKCLAIQHLPYQDVWMMFGEGRHGNFKNLFEKTLAPFMTQTAYDFWKKRMHYFQDGFYYHGSMGKVILMLYWVQCLLGMRHSVLRLCSAQTLKEQKEEFDAMLVVWLLKRCPKCLHILLHLFFSWAIFNPVICWLGLGVPKSQLSLIEHDKRTTTEYACTSANGVIERSLISTDNYFYLVCLLGHFTPECCPEFLKEDTFHQLKAGGVDRIHIKTSSFLEQLCKRKYTKVVLMDHVDWAWQTSYVEELALALEKHVVSGGCIIFRSASINPPYADVFRAHGFDIRCISRITDEAHGGFIDRVNMYSSFWVGHRR</sequence>
<dbReference type="InterPro" id="IPR029063">
    <property type="entry name" value="SAM-dependent_MTases_sf"/>
</dbReference>
<accession>A0A7S3UIH0</accession>
<reference evidence="2" key="1">
    <citation type="submission" date="2021-01" db="EMBL/GenBank/DDBJ databases">
        <authorList>
            <person name="Corre E."/>
            <person name="Pelletier E."/>
            <person name="Niang G."/>
            <person name="Scheremetjew M."/>
            <person name="Finn R."/>
            <person name="Kale V."/>
            <person name="Holt S."/>
            <person name="Cochrane G."/>
            <person name="Meng A."/>
            <person name="Brown T."/>
            <person name="Cohen L."/>
        </authorList>
    </citation>
    <scope>NUCLEOTIDE SEQUENCE</scope>
    <source>
        <strain evidence="2">CCMP1897</strain>
    </source>
</reference>
<name>A0A7S3UIH0_9CHLO</name>
<dbReference type="CDD" id="cd02440">
    <property type="entry name" value="AdoMet_MTases"/>
    <property type="match status" value="1"/>
</dbReference>